<gene>
    <name evidence="1" type="ORF">NPIL_107461</name>
</gene>
<name>A0A8X6U6L3_NEPPI</name>
<evidence type="ECO:0000313" key="2">
    <source>
        <dbReference type="Proteomes" id="UP000887013"/>
    </source>
</evidence>
<comment type="caution">
    <text evidence="1">The sequence shown here is derived from an EMBL/GenBank/DDBJ whole genome shotgun (WGS) entry which is preliminary data.</text>
</comment>
<dbReference type="AlphaFoldDB" id="A0A8X6U6L3"/>
<accession>A0A8X6U6L3</accession>
<proteinExistence type="predicted"/>
<reference evidence="1" key="1">
    <citation type="submission" date="2020-08" db="EMBL/GenBank/DDBJ databases">
        <title>Multicomponent nature underlies the extraordinary mechanical properties of spider dragline silk.</title>
        <authorList>
            <person name="Kono N."/>
            <person name="Nakamura H."/>
            <person name="Mori M."/>
            <person name="Yoshida Y."/>
            <person name="Ohtoshi R."/>
            <person name="Malay A.D."/>
            <person name="Moran D.A.P."/>
            <person name="Tomita M."/>
            <person name="Numata K."/>
            <person name="Arakawa K."/>
        </authorList>
    </citation>
    <scope>NUCLEOTIDE SEQUENCE</scope>
</reference>
<protein>
    <submittedName>
        <fullName evidence="1">Uncharacterized protein</fullName>
    </submittedName>
</protein>
<evidence type="ECO:0000313" key="1">
    <source>
        <dbReference type="EMBL" id="GFT86136.1"/>
    </source>
</evidence>
<dbReference type="EMBL" id="BMAW01073070">
    <property type="protein sequence ID" value="GFT86136.1"/>
    <property type="molecule type" value="Genomic_DNA"/>
</dbReference>
<sequence length="134" mass="14609">MVLLTHFNSYLISLSCDDSIIYPHASSSDNANVITFAFHSTYNDGPQIRRSAKRWHPTRALDSSKNENRSSGSGCLLSSLSASVPCCITKIGDTPIRLRSRFTISGIKPTVSTTTVAAPRKGSTDFERTSVLLK</sequence>
<organism evidence="1 2">
    <name type="scientific">Nephila pilipes</name>
    <name type="common">Giant wood spider</name>
    <name type="synonym">Nephila maculata</name>
    <dbReference type="NCBI Taxonomy" id="299642"/>
    <lineage>
        <taxon>Eukaryota</taxon>
        <taxon>Metazoa</taxon>
        <taxon>Ecdysozoa</taxon>
        <taxon>Arthropoda</taxon>
        <taxon>Chelicerata</taxon>
        <taxon>Arachnida</taxon>
        <taxon>Araneae</taxon>
        <taxon>Araneomorphae</taxon>
        <taxon>Entelegynae</taxon>
        <taxon>Araneoidea</taxon>
        <taxon>Nephilidae</taxon>
        <taxon>Nephila</taxon>
    </lineage>
</organism>
<dbReference type="Proteomes" id="UP000887013">
    <property type="component" value="Unassembled WGS sequence"/>
</dbReference>
<keyword evidence="2" id="KW-1185">Reference proteome</keyword>